<dbReference type="AlphaFoldDB" id="A3ZSB7"/>
<dbReference type="EMBL" id="AANZ01000008">
    <property type="protein sequence ID" value="EAQ80577.1"/>
    <property type="molecule type" value="Genomic_DNA"/>
</dbReference>
<name>A3ZSB7_9BACT</name>
<proteinExistence type="predicted"/>
<sequence>MNSKAAKWLKALRICFRYWPLIYSTQSVPLRFPVFPAMDKPIGTVARETLGSQEFSGSNLIRFLDRHTRTFEASEQF</sequence>
<protein>
    <submittedName>
        <fullName evidence="1">Uncharacterized protein</fullName>
    </submittedName>
</protein>
<gene>
    <name evidence="1" type="ORF">DSM3645_14565</name>
</gene>
<accession>A3ZSB7</accession>
<dbReference type="HOGENOM" id="CLU_2631084_0_0_0"/>
<comment type="caution">
    <text evidence="1">The sequence shown here is derived from an EMBL/GenBank/DDBJ whole genome shotgun (WGS) entry which is preliminary data.</text>
</comment>
<organism evidence="1 2">
    <name type="scientific">Blastopirellula marina DSM 3645</name>
    <dbReference type="NCBI Taxonomy" id="314230"/>
    <lineage>
        <taxon>Bacteria</taxon>
        <taxon>Pseudomonadati</taxon>
        <taxon>Planctomycetota</taxon>
        <taxon>Planctomycetia</taxon>
        <taxon>Pirellulales</taxon>
        <taxon>Pirellulaceae</taxon>
        <taxon>Blastopirellula</taxon>
    </lineage>
</organism>
<evidence type="ECO:0000313" key="1">
    <source>
        <dbReference type="EMBL" id="EAQ80577.1"/>
    </source>
</evidence>
<evidence type="ECO:0000313" key="2">
    <source>
        <dbReference type="Proteomes" id="UP000004358"/>
    </source>
</evidence>
<reference evidence="1 2" key="1">
    <citation type="submission" date="2006-02" db="EMBL/GenBank/DDBJ databases">
        <authorList>
            <person name="Amann R."/>
            <person name="Ferriera S."/>
            <person name="Johnson J."/>
            <person name="Kravitz S."/>
            <person name="Halpern A."/>
            <person name="Remington K."/>
            <person name="Beeson K."/>
            <person name="Tran B."/>
            <person name="Rogers Y.-H."/>
            <person name="Friedman R."/>
            <person name="Venter J.C."/>
        </authorList>
    </citation>
    <scope>NUCLEOTIDE SEQUENCE [LARGE SCALE GENOMIC DNA]</scope>
    <source>
        <strain evidence="1 2">DSM 3645</strain>
    </source>
</reference>
<dbReference type="Proteomes" id="UP000004358">
    <property type="component" value="Unassembled WGS sequence"/>
</dbReference>